<evidence type="ECO:0000313" key="4">
    <source>
        <dbReference type="EMBL" id="RDD82018.1"/>
    </source>
</evidence>
<keyword evidence="5" id="KW-1185">Reference proteome</keyword>
<reference evidence="4 5" key="1">
    <citation type="submission" date="2018-07" db="EMBL/GenBank/DDBJ databases">
        <title>Dyella tabacisoli L4-6T, whole genome shotgun sequence.</title>
        <authorList>
            <person name="Zhou X.-K."/>
            <person name="Li W.-J."/>
            <person name="Duan Y.-Q."/>
        </authorList>
    </citation>
    <scope>NUCLEOTIDE SEQUENCE [LARGE SCALE GENOMIC DNA]</scope>
    <source>
        <strain evidence="4 5">L4-6</strain>
    </source>
</reference>
<dbReference type="Proteomes" id="UP000253782">
    <property type="component" value="Unassembled WGS sequence"/>
</dbReference>
<dbReference type="SUPFAM" id="SSF56925">
    <property type="entry name" value="OMPA-like"/>
    <property type="match status" value="1"/>
</dbReference>
<dbReference type="RefSeq" id="WP_114845235.1">
    <property type="nucleotide sequence ID" value="NZ_JBHSPE010000008.1"/>
</dbReference>
<evidence type="ECO:0000259" key="3">
    <source>
        <dbReference type="Pfam" id="PF13505"/>
    </source>
</evidence>
<accession>A0A369UQL1</accession>
<dbReference type="OrthoDB" id="5735897at2"/>
<dbReference type="EMBL" id="QQAH01000008">
    <property type="protein sequence ID" value="RDD82018.1"/>
    <property type="molecule type" value="Genomic_DNA"/>
</dbReference>
<feature type="chain" id="PRO_5016900958" evidence="2">
    <location>
        <begin position="24"/>
        <end position="199"/>
    </location>
</feature>
<comment type="caution">
    <text evidence="4">The sequence shown here is derived from an EMBL/GenBank/DDBJ whole genome shotgun (WGS) entry which is preliminary data.</text>
</comment>
<evidence type="ECO:0000256" key="2">
    <source>
        <dbReference type="SAM" id="SignalP"/>
    </source>
</evidence>
<dbReference type="Pfam" id="PF13505">
    <property type="entry name" value="OMP_b-brl"/>
    <property type="match status" value="1"/>
</dbReference>
<gene>
    <name evidence="4" type="ORF">DVJ77_09545</name>
</gene>
<name>A0A369UQL1_9GAMM</name>
<feature type="domain" description="Outer membrane protein beta-barrel" evidence="3">
    <location>
        <begin position="14"/>
        <end position="199"/>
    </location>
</feature>
<dbReference type="AlphaFoldDB" id="A0A369UQL1"/>
<sequence>MKKTLFAIAFATAGLLAIPAAFAQDAGRTAQQGWYVGANAGYGEVSKGPYDDGDFAGGIKGGYRFAINPETSLAAEVGYQYLGRVDMSHANAFAGLYPSNGKSKLQGATAGLSLRYNFSQSWYGELRGGAFFAKGQGLTDEATPSFRRFNSTNYYAGAGVGYNINQQWSLGLNYDRYQGSGNGVHLDTNSYNVSAEYRF</sequence>
<organism evidence="4 5">
    <name type="scientific">Dyella tabacisoli</name>
    <dbReference type="NCBI Taxonomy" id="2282381"/>
    <lineage>
        <taxon>Bacteria</taxon>
        <taxon>Pseudomonadati</taxon>
        <taxon>Pseudomonadota</taxon>
        <taxon>Gammaproteobacteria</taxon>
        <taxon>Lysobacterales</taxon>
        <taxon>Rhodanobacteraceae</taxon>
        <taxon>Dyella</taxon>
    </lineage>
</organism>
<dbReference type="Gene3D" id="2.40.160.20">
    <property type="match status" value="1"/>
</dbReference>
<keyword evidence="1 2" id="KW-0732">Signal</keyword>
<dbReference type="InterPro" id="IPR011250">
    <property type="entry name" value="OMP/PagP_B-barrel"/>
</dbReference>
<dbReference type="InterPro" id="IPR027385">
    <property type="entry name" value="Beta-barrel_OMP"/>
</dbReference>
<proteinExistence type="predicted"/>
<evidence type="ECO:0000313" key="5">
    <source>
        <dbReference type="Proteomes" id="UP000253782"/>
    </source>
</evidence>
<evidence type="ECO:0000256" key="1">
    <source>
        <dbReference type="ARBA" id="ARBA00022729"/>
    </source>
</evidence>
<protein>
    <submittedName>
        <fullName evidence="4">Porin family protein</fullName>
    </submittedName>
</protein>
<feature type="signal peptide" evidence="2">
    <location>
        <begin position="1"/>
        <end position="23"/>
    </location>
</feature>